<dbReference type="Proteomes" id="UP000199063">
    <property type="component" value="Unassembled WGS sequence"/>
</dbReference>
<dbReference type="InterPro" id="IPR011075">
    <property type="entry name" value="TetR_C"/>
</dbReference>
<dbReference type="InterPro" id="IPR001647">
    <property type="entry name" value="HTH_TetR"/>
</dbReference>
<feature type="DNA-binding region" description="H-T-H motif" evidence="4">
    <location>
        <begin position="29"/>
        <end position="48"/>
    </location>
</feature>
<keyword evidence="3" id="KW-0804">Transcription</keyword>
<sequence length="193" mass="20612">MARTREFDTDAAVAAAMEAFRRTGYGGTSMRDLAEAMEIGSGSIYSAFGNKEGLYLAALDLYRRRYALPFIQMLRASGDAREAVRAAFEAVIDEVTCGPGQASCLIVGAAMERAHSDAQVAERLRATTQLLELTLFEVITEAQGRGEIAADRSAADLAAFLAMTFQGLRVMGAISSDRAALTRAAEVALSCIQ</sequence>
<gene>
    <name evidence="6" type="ORF">SAMN05444921_12321</name>
</gene>
<protein>
    <submittedName>
        <fullName evidence="6">TetR/AcrR family transcriptional regulator, transcriptional repressor for nem operon</fullName>
    </submittedName>
</protein>
<dbReference type="PANTHER" id="PTHR47506">
    <property type="entry name" value="TRANSCRIPTIONAL REGULATORY PROTEIN"/>
    <property type="match status" value="1"/>
</dbReference>
<dbReference type="SUPFAM" id="SSF46689">
    <property type="entry name" value="Homeodomain-like"/>
    <property type="match status" value="1"/>
</dbReference>
<dbReference type="OrthoDB" id="9805134at2"/>
<dbReference type="SUPFAM" id="SSF48498">
    <property type="entry name" value="Tetracyclin repressor-like, C-terminal domain"/>
    <property type="match status" value="1"/>
</dbReference>
<dbReference type="InterPro" id="IPR009057">
    <property type="entry name" value="Homeodomain-like_sf"/>
</dbReference>
<dbReference type="Gene3D" id="1.10.357.10">
    <property type="entry name" value="Tetracycline Repressor, domain 2"/>
    <property type="match status" value="1"/>
</dbReference>
<evidence type="ECO:0000256" key="2">
    <source>
        <dbReference type="ARBA" id="ARBA00023125"/>
    </source>
</evidence>
<reference evidence="7" key="1">
    <citation type="submission" date="2016-10" db="EMBL/GenBank/DDBJ databases">
        <authorList>
            <person name="Varghese N."/>
            <person name="Submissions S."/>
        </authorList>
    </citation>
    <scope>NUCLEOTIDE SEQUENCE [LARGE SCALE GENOMIC DNA]</scope>
    <source>
        <strain evidence="7">CGMCC 4.7042</strain>
    </source>
</reference>
<dbReference type="Pfam" id="PF16925">
    <property type="entry name" value="TetR_C_13"/>
    <property type="match status" value="1"/>
</dbReference>
<keyword evidence="2 4" id="KW-0238">DNA-binding</keyword>
<dbReference type="Gene3D" id="1.10.10.60">
    <property type="entry name" value="Homeodomain-like"/>
    <property type="match status" value="1"/>
</dbReference>
<organism evidence="6 7">
    <name type="scientific">Streptomyces wuyuanensis</name>
    <dbReference type="NCBI Taxonomy" id="1196353"/>
    <lineage>
        <taxon>Bacteria</taxon>
        <taxon>Bacillati</taxon>
        <taxon>Actinomycetota</taxon>
        <taxon>Actinomycetes</taxon>
        <taxon>Kitasatosporales</taxon>
        <taxon>Streptomycetaceae</taxon>
        <taxon>Streptomyces</taxon>
    </lineage>
</organism>
<dbReference type="PROSITE" id="PS01081">
    <property type="entry name" value="HTH_TETR_1"/>
    <property type="match status" value="1"/>
</dbReference>
<name>A0A1G9ZZZ4_9ACTN</name>
<evidence type="ECO:0000313" key="6">
    <source>
        <dbReference type="EMBL" id="SDN26878.1"/>
    </source>
</evidence>
<evidence type="ECO:0000256" key="4">
    <source>
        <dbReference type="PROSITE-ProRule" id="PRU00335"/>
    </source>
</evidence>
<dbReference type="EMBL" id="FNHI01000023">
    <property type="protein sequence ID" value="SDN26878.1"/>
    <property type="molecule type" value="Genomic_DNA"/>
</dbReference>
<dbReference type="PROSITE" id="PS50977">
    <property type="entry name" value="HTH_TETR_2"/>
    <property type="match status" value="1"/>
</dbReference>
<evidence type="ECO:0000256" key="3">
    <source>
        <dbReference type="ARBA" id="ARBA00023163"/>
    </source>
</evidence>
<accession>A0A1G9ZZZ4</accession>
<dbReference type="InterPro" id="IPR036271">
    <property type="entry name" value="Tet_transcr_reg_TetR-rel_C_sf"/>
</dbReference>
<keyword evidence="7" id="KW-1185">Reference proteome</keyword>
<dbReference type="GeneID" id="40832924"/>
<proteinExistence type="predicted"/>
<dbReference type="PANTHER" id="PTHR47506:SF1">
    <property type="entry name" value="HTH-TYPE TRANSCRIPTIONAL REGULATOR YJDC"/>
    <property type="match status" value="1"/>
</dbReference>
<dbReference type="STRING" id="1196353.SAMN05444921_12321"/>
<dbReference type="InterPro" id="IPR023772">
    <property type="entry name" value="DNA-bd_HTH_TetR-type_CS"/>
</dbReference>
<feature type="domain" description="HTH tetR-type" evidence="5">
    <location>
        <begin position="6"/>
        <end position="66"/>
    </location>
</feature>
<evidence type="ECO:0000256" key="1">
    <source>
        <dbReference type="ARBA" id="ARBA00023015"/>
    </source>
</evidence>
<dbReference type="GO" id="GO:0003677">
    <property type="term" value="F:DNA binding"/>
    <property type="evidence" value="ECO:0007669"/>
    <property type="project" value="UniProtKB-UniRule"/>
</dbReference>
<dbReference type="RefSeq" id="WP_093659881.1">
    <property type="nucleotide sequence ID" value="NZ_FNHI01000023.1"/>
</dbReference>
<dbReference type="AlphaFoldDB" id="A0A1G9ZZZ4"/>
<keyword evidence="1" id="KW-0805">Transcription regulation</keyword>
<dbReference type="Pfam" id="PF00440">
    <property type="entry name" value="TetR_N"/>
    <property type="match status" value="1"/>
</dbReference>
<evidence type="ECO:0000259" key="5">
    <source>
        <dbReference type="PROSITE" id="PS50977"/>
    </source>
</evidence>
<evidence type="ECO:0000313" key="7">
    <source>
        <dbReference type="Proteomes" id="UP000199063"/>
    </source>
</evidence>